<dbReference type="RefSeq" id="WP_015694592.1">
    <property type="nucleotide sequence ID" value="NZ_AP018492.1"/>
</dbReference>
<protein>
    <submittedName>
        <fullName evidence="2">2',3'-cyclic-nucleotide 2'-phosphodiesterase</fullName>
    </submittedName>
</protein>
<dbReference type="Proteomes" id="UP000269226">
    <property type="component" value="Chromosome"/>
</dbReference>
<feature type="domain" description="Calcineurin-like phosphoesterase" evidence="1">
    <location>
        <begin position="6"/>
        <end position="222"/>
    </location>
</feature>
<dbReference type="GO" id="GO:0009166">
    <property type="term" value="P:nucleotide catabolic process"/>
    <property type="evidence" value="ECO:0007669"/>
    <property type="project" value="InterPro"/>
</dbReference>
<dbReference type="PANTHER" id="PTHR11575">
    <property type="entry name" value="5'-NUCLEOTIDASE-RELATED"/>
    <property type="match status" value="1"/>
</dbReference>
<evidence type="ECO:0000313" key="2">
    <source>
        <dbReference type="EMBL" id="BBC60522.1"/>
    </source>
</evidence>
<dbReference type="GO" id="GO:0016787">
    <property type="term" value="F:hydrolase activity"/>
    <property type="evidence" value="ECO:0007669"/>
    <property type="project" value="InterPro"/>
</dbReference>
<dbReference type="InterPro" id="IPR004843">
    <property type="entry name" value="Calcineurin-like_PHP"/>
</dbReference>
<dbReference type="EMBL" id="AP018492">
    <property type="protein sequence ID" value="BBC60522.1"/>
    <property type="molecule type" value="Genomic_DNA"/>
</dbReference>
<evidence type="ECO:0000259" key="1">
    <source>
        <dbReference type="Pfam" id="PF00149"/>
    </source>
</evidence>
<dbReference type="PANTHER" id="PTHR11575:SF6">
    <property type="entry name" value="2',3'-CYCLIC-NUCLEOTIDE 2'-PHOSPHODIESTERASE_3'-NUCLEOTIDASE"/>
    <property type="match status" value="1"/>
</dbReference>
<evidence type="ECO:0000313" key="3">
    <source>
        <dbReference type="Proteomes" id="UP000269226"/>
    </source>
</evidence>
<organism evidence="2 3">
    <name type="scientific">Melissococcus plutonius</name>
    <dbReference type="NCBI Taxonomy" id="33970"/>
    <lineage>
        <taxon>Bacteria</taxon>
        <taxon>Bacillati</taxon>
        <taxon>Bacillota</taxon>
        <taxon>Bacilli</taxon>
        <taxon>Lactobacillales</taxon>
        <taxon>Enterococcaceae</taxon>
        <taxon>Melissococcus</taxon>
    </lineage>
</organism>
<dbReference type="AlphaFoldDB" id="A0A2Z5Y0Y8"/>
<dbReference type="InterPro" id="IPR006179">
    <property type="entry name" value="5_nucleotidase/apyrase"/>
</dbReference>
<sequence length="404" mass="46239">MKKLSIISTTDIHGFLTCSNDEKQGLLSLPNLTKQIGEALLIDNGDYLVGSPLATFFNMTEKISPLIHLANQLGIDIMVPGNHDFDWGLAFLKRQVAAFNGVYLCANVVDTKDDLIFEPYKIIEKNGFKVGVIGVITGAMPQIAPYQKIKELKFIDVLETLAYWIPIVLSKADILLVSYHGGIERDMVTNQPTQYDTGEDQLYKIITSFPEIAGVIAGHQHRENVGCYKATDTLYVQPGYRGNVFGLFEFIEKNNQISKQAQLLSSKNYSASSFDYDQKRYQQWLEQPIDLTKFLTYIKSRIKVDHYLFQIQQSTIAGFLASFTIPYRISVYHLSKAEWQHFVSQFPLKDEQIIFEASSIEKEDYQIVTNCHHLPFYRLEANYVYDIFDEYLCYLKSIETGEEK</sequence>
<dbReference type="Pfam" id="PF00149">
    <property type="entry name" value="Metallophos"/>
    <property type="match status" value="1"/>
</dbReference>
<dbReference type="SUPFAM" id="SSF56300">
    <property type="entry name" value="Metallo-dependent phosphatases"/>
    <property type="match status" value="1"/>
</dbReference>
<gene>
    <name evidence="2" type="ORF">DAT561_0385</name>
</gene>
<dbReference type="GeneID" id="57042946"/>
<dbReference type="GO" id="GO:0030288">
    <property type="term" value="C:outer membrane-bounded periplasmic space"/>
    <property type="evidence" value="ECO:0007669"/>
    <property type="project" value="TreeGrafter"/>
</dbReference>
<dbReference type="InterPro" id="IPR029052">
    <property type="entry name" value="Metallo-depent_PP-like"/>
</dbReference>
<proteinExistence type="predicted"/>
<reference evidence="2 3" key="1">
    <citation type="submission" date="2018-01" db="EMBL/GenBank/DDBJ databases">
        <title>Whole genome sequence of Melissococcus plutonius DAT561.</title>
        <authorList>
            <person name="Okumura K."/>
            <person name="Takamatsu D."/>
            <person name="Okura M."/>
        </authorList>
    </citation>
    <scope>NUCLEOTIDE SEQUENCE [LARGE SCALE GENOMIC DNA]</scope>
    <source>
        <strain evidence="2 3">DAT561</strain>
    </source>
</reference>
<name>A0A2Z5Y0Y8_9ENTE</name>
<accession>A0A2Z5Y0Y8</accession>
<dbReference type="Gene3D" id="3.60.21.10">
    <property type="match status" value="1"/>
</dbReference>